<name>A0ABQ8T7E6_PERAM</name>
<evidence type="ECO:0000313" key="2">
    <source>
        <dbReference type="Proteomes" id="UP001148838"/>
    </source>
</evidence>
<sequence length="144" mass="16533">MHVGVFEPLMAAWKKAVHDCQIQQVANNEDTIFKKKDFSKLLHSVIDNAVPNDNLQSVFRKCRIFPCNPNTVDMNKMLPRAPSAQVIISTLQPDHGTESEFETERPSISAILESYLGEEKLSWNRDVRDTSLFDLWNFLKNLVE</sequence>
<dbReference type="Proteomes" id="UP001148838">
    <property type="component" value="Unassembled WGS sequence"/>
</dbReference>
<protein>
    <submittedName>
        <fullName evidence="1">Uncharacterized protein</fullName>
    </submittedName>
</protein>
<comment type="caution">
    <text evidence="1">The sequence shown here is derived from an EMBL/GenBank/DDBJ whole genome shotgun (WGS) entry which is preliminary data.</text>
</comment>
<evidence type="ECO:0000313" key="1">
    <source>
        <dbReference type="EMBL" id="KAJ4441615.1"/>
    </source>
</evidence>
<reference evidence="1 2" key="1">
    <citation type="journal article" date="2022" name="Allergy">
        <title>Genome assembly and annotation of Periplaneta americana reveal a comprehensive cockroach allergen profile.</title>
        <authorList>
            <person name="Wang L."/>
            <person name="Xiong Q."/>
            <person name="Saelim N."/>
            <person name="Wang L."/>
            <person name="Nong W."/>
            <person name="Wan A.T."/>
            <person name="Shi M."/>
            <person name="Liu X."/>
            <person name="Cao Q."/>
            <person name="Hui J.H.L."/>
            <person name="Sookrung N."/>
            <person name="Leung T.F."/>
            <person name="Tungtrongchitr A."/>
            <person name="Tsui S.K.W."/>
        </authorList>
    </citation>
    <scope>NUCLEOTIDE SEQUENCE [LARGE SCALE GENOMIC DNA]</scope>
    <source>
        <strain evidence="1">PWHHKU_190912</strain>
    </source>
</reference>
<keyword evidence="2" id="KW-1185">Reference proteome</keyword>
<accession>A0ABQ8T7E6</accession>
<dbReference type="EMBL" id="JAJSOF020000015">
    <property type="protein sequence ID" value="KAJ4441615.1"/>
    <property type="molecule type" value="Genomic_DNA"/>
</dbReference>
<gene>
    <name evidence="1" type="ORF">ANN_11471</name>
</gene>
<proteinExistence type="predicted"/>
<organism evidence="1 2">
    <name type="scientific">Periplaneta americana</name>
    <name type="common">American cockroach</name>
    <name type="synonym">Blatta americana</name>
    <dbReference type="NCBI Taxonomy" id="6978"/>
    <lineage>
        <taxon>Eukaryota</taxon>
        <taxon>Metazoa</taxon>
        <taxon>Ecdysozoa</taxon>
        <taxon>Arthropoda</taxon>
        <taxon>Hexapoda</taxon>
        <taxon>Insecta</taxon>
        <taxon>Pterygota</taxon>
        <taxon>Neoptera</taxon>
        <taxon>Polyneoptera</taxon>
        <taxon>Dictyoptera</taxon>
        <taxon>Blattodea</taxon>
        <taxon>Blattoidea</taxon>
        <taxon>Blattidae</taxon>
        <taxon>Blattinae</taxon>
        <taxon>Periplaneta</taxon>
    </lineage>
</organism>